<evidence type="ECO:0000256" key="6">
    <source>
        <dbReference type="PIRSR" id="PIRSR600997-1"/>
    </source>
</evidence>
<evidence type="ECO:0000256" key="1">
    <source>
        <dbReference type="ARBA" id="ARBA00005964"/>
    </source>
</evidence>
<comment type="caution">
    <text evidence="10">The sequence shown here is derived from an EMBL/GenBank/DDBJ whole genome shotgun (WGS) entry which is preliminary data.</text>
</comment>
<evidence type="ECO:0000256" key="3">
    <source>
        <dbReference type="ARBA" id="ARBA00022801"/>
    </source>
</evidence>
<dbReference type="PANTHER" id="PTHR43142">
    <property type="entry name" value="CARBOXYLIC ESTER HYDROLASE"/>
    <property type="match status" value="1"/>
</dbReference>
<keyword evidence="2" id="KW-0719">Serine esterase</keyword>
<evidence type="ECO:0000256" key="2">
    <source>
        <dbReference type="ARBA" id="ARBA00022487"/>
    </source>
</evidence>
<keyword evidence="11" id="KW-1185">Reference proteome</keyword>
<dbReference type="InterPro" id="IPR002018">
    <property type="entry name" value="CarbesteraseB"/>
</dbReference>
<accession>A0AAN9WLV4</accession>
<dbReference type="InterPro" id="IPR019826">
    <property type="entry name" value="Carboxylesterase_B_AS"/>
</dbReference>
<feature type="active site" description="Charge relay system" evidence="6">
    <location>
        <position position="322"/>
    </location>
</feature>
<dbReference type="Pfam" id="PF00135">
    <property type="entry name" value="COesterase"/>
    <property type="match status" value="1"/>
</dbReference>
<dbReference type="PRINTS" id="PR00878">
    <property type="entry name" value="CHOLNESTRASE"/>
</dbReference>
<dbReference type="EC" id="3.1.1.-" evidence="7"/>
<dbReference type="Gene3D" id="3.40.50.1820">
    <property type="entry name" value="alpha/beta hydrolase"/>
    <property type="match status" value="1"/>
</dbReference>
<dbReference type="FunFam" id="3.40.50.1820:FF:000092">
    <property type="entry name" value="Carboxylic ester hydrolase"/>
    <property type="match status" value="1"/>
</dbReference>
<dbReference type="PANTHER" id="PTHR43142:SF1">
    <property type="entry name" value="CARBOXYLIC ESTER HYDROLASE"/>
    <property type="match status" value="1"/>
</dbReference>
<name>A0AAN9WLV4_9ORTH</name>
<dbReference type="GO" id="GO:0003990">
    <property type="term" value="F:acetylcholinesterase activity"/>
    <property type="evidence" value="ECO:0007669"/>
    <property type="project" value="UniProtKB-EC"/>
</dbReference>
<organism evidence="10 11">
    <name type="scientific">Gryllus longicercus</name>
    <dbReference type="NCBI Taxonomy" id="2509291"/>
    <lineage>
        <taxon>Eukaryota</taxon>
        <taxon>Metazoa</taxon>
        <taxon>Ecdysozoa</taxon>
        <taxon>Arthropoda</taxon>
        <taxon>Hexapoda</taxon>
        <taxon>Insecta</taxon>
        <taxon>Pterygota</taxon>
        <taxon>Neoptera</taxon>
        <taxon>Polyneoptera</taxon>
        <taxon>Orthoptera</taxon>
        <taxon>Ensifera</taxon>
        <taxon>Gryllidea</taxon>
        <taxon>Grylloidea</taxon>
        <taxon>Gryllidae</taxon>
        <taxon>Gryllinae</taxon>
        <taxon>Gryllus</taxon>
    </lineage>
</organism>
<evidence type="ECO:0000256" key="4">
    <source>
        <dbReference type="ARBA" id="ARBA00023180"/>
    </source>
</evidence>
<proteinExistence type="inferred from homology"/>
<dbReference type="CDD" id="cd00312">
    <property type="entry name" value="Esterase_lipase"/>
    <property type="match status" value="1"/>
</dbReference>
<evidence type="ECO:0000259" key="9">
    <source>
        <dbReference type="Pfam" id="PF00135"/>
    </source>
</evidence>
<evidence type="ECO:0000256" key="7">
    <source>
        <dbReference type="RuleBase" id="RU361235"/>
    </source>
</evidence>
<dbReference type="InterPro" id="IPR000997">
    <property type="entry name" value="Cholinesterase"/>
</dbReference>
<sequence>MGDTVTLETPQGKLRGRRTTSKSGKPLLSFLSVPYARPPVGVLRFKPPQKLEPWSGIRDALEPAPVCPQENVMNGEIIGQEDCLYLHVYTAQLPSGGAVLKPVMVWIHGGGFTSGTGNPDMYGPEYLVDADIVLVSINYRVGILGFLSLDNEAAPGNMGLKDQVAALHWVKENIAAFGGDPNNVTIFGESAGGASVHYLMLSPLTKGLFHKVIAQSGCALNPWAFSLTNKERAFKLGEALGCKTADPNVLLKFLMKEDALNLIRVSRNLFPSSECIRTLQFPFVPTIEPKSTDAFLTEHPMAVLRSRRFHKVPLMIGVTSHEGMVTLKDLQDKHLQDYNSKFGAQLPESLSHESSSVPLSTVASGIKHFYFNDKPISKNNLSQFTDFQSDLHFVEGVYATVKLTIAVSIAPVYLYKFNFDGSLGFGKQFVGVEMEGACHGDDLGYLFRIPLVNIDIDPSSLEMNTINRMVLLWTNFAKFGNPTPTLNESIPVYWQPCSIRNFRCLNIDKEITLKEFPELKRMKFWEDMYRSKL</sequence>
<protein>
    <recommendedName>
        <fullName evidence="7">Carboxylic ester hydrolase</fullName>
        <ecNumber evidence="7">3.1.1.-</ecNumber>
    </recommendedName>
</protein>
<dbReference type="PROSITE" id="PS00122">
    <property type="entry name" value="CARBOXYLESTERASE_B_1"/>
    <property type="match status" value="1"/>
</dbReference>
<dbReference type="Proteomes" id="UP001378592">
    <property type="component" value="Unassembled WGS sequence"/>
</dbReference>
<feature type="active site" description="Charge relay system" evidence="6">
    <location>
        <position position="439"/>
    </location>
</feature>
<dbReference type="EMBL" id="JAZDUA010000017">
    <property type="protein sequence ID" value="KAK7872994.1"/>
    <property type="molecule type" value="Genomic_DNA"/>
</dbReference>
<dbReference type="InterPro" id="IPR029058">
    <property type="entry name" value="AB_hydrolase_fold"/>
</dbReference>
<evidence type="ECO:0000256" key="8">
    <source>
        <dbReference type="SAM" id="MobiDB-lite"/>
    </source>
</evidence>
<comment type="catalytic activity">
    <reaction evidence="5">
        <text>acetylcholine + H2O = choline + acetate + H(+)</text>
        <dbReference type="Rhea" id="RHEA:17561"/>
        <dbReference type="ChEBI" id="CHEBI:15354"/>
        <dbReference type="ChEBI" id="CHEBI:15355"/>
        <dbReference type="ChEBI" id="CHEBI:15377"/>
        <dbReference type="ChEBI" id="CHEBI:15378"/>
        <dbReference type="ChEBI" id="CHEBI:30089"/>
        <dbReference type="EC" id="3.1.1.7"/>
    </reaction>
</comment>
<keyword evidence="4" id="KW-0325">Glycoprotein</keyword>
<comment type="similarity">
    <text evidence="1 7">Belongs to the type-B carboxylesterase/lipase family.</text>
</comment>
<feature type="region of interest" description="Disordered" evidence="8">
    <location>
        <begin position="1"/>
        <end position="23"/>
    </location>
</feature>
<feature type="domain" description="Carboxylesterase type B" evidence="9">
    <location>
        <begin position="6"/>
        <end position="525"/>
    </location>
</feature>
<feature type="active site" description="Acyl-ester intermediate" evidence="6">
    <location>
        <position position="190"/>
    </location>
</feature>
<gene>
    <name evidence="10" type="ORF">R5R35_000295</name>
</gene>
<dbReference type="AlphaFoldDB" id="A0AAN9WLV4"/>
<keyword evidence="3 7" id="KW-0378">Hydrolase</keyword>
<evidence type="ECO:0000313" key="11">
    <source>
        <dbReference type="Proteomes" id="UP001378592"/>
    </source>
</evidence>
<dbReference type="SUPFAM" id="SSF53474">
    <property type="entry name" value="alpha/beta-Hydrolases"/>
    <property type="match status" value="1"/>
</dbReference>
<evidence type="ECO:0000256" key="5">
    <source>
        <dbReference type="ARBA" id="ARBA00048484"/>
    </source>
</evidence>
<reference evidence="10 11" key="1">
    <citation type="submission" date="2024-03" db="EMBL/GenBank/DDBJ databases">
        <title>The genome assembly and annotation of the cricket Gryllus longicercus Weissman &amp; Gray.</title>
        <authorList>
            <person name="Szrajer S."/>
            <person name="Gray D."/>
            <person name="Ylla G."/>
        </authorList>
    </citation>
    <scope>NUCLEOTIDE SEQUENCE [LARGE SCALE GENOMIC DNA]</scope>
    <source>
        <strain evidence="10">DAG 2021-001</strain>
        <tissue evidence="10">Whole body minus gut</tissue>
    </source>
</reference>
<evidence type="ECO:0000313" key="10">
    <source>
        <dbReference type="EMBL" id="KAK7872994.1"/>
    </source>
</evidence>